<gene>
    <name evidence="3" type="ORF">AALO17_00830</name>
</gene>
<dbReference type="AlphaFoldDB" id="A0A140DRE0"/>
<keyword evidence="1" id="KW-0812">Transmembrane</keyword>
<keyword evidence="1" id="KW-1133">Transmembrane helix</keyword>
<evidence type="ECO:0000313" key="3">
    <source>
        <dbReference type="EMBL" id="AMK53217.1"/>
    </source>
</evidence>
<feature type="domain" description="AB hydrolase-1" evidence="2">
    <location>
        <begin position="112"/>
        <end position="236"/>
    </location>
</feature>
<evidence type="ECO:0000259" key="2">
    <source>
        <dbReference type="Pfam" id="PF00561"/>
    </source>
</evidence>
<dbReference type="Pfam" id="PF00561">
    <property type="entry name" value="Abhydrolase_1"/>
    <property type="match status" value="1"/>
</dbReference>
<dbReference type="PROSITE" id="PS51257">
    <property type="entry name" value="PROKAR_LIPOPROTEIN"/>
    <property type="match status" value="1"/>
</dbReference>
<dbReference type="InterPro" id="IPR000073">
    <property type="entry name" value="AB_hydrolase_1"/>
</dbReference>
<organism evidence="3 4">
    <name type="scientific">Faecalibaculum rodentium</name>
    <dbReference type="NCBI Taxonomy" id="1702221"/>
    <lineage>
        <taxon>Bacteria</taxon>
        <taxon>Bacillati</taxon>
        <taxon>Bacillota</taxon>
        <taxon>Erysipelotrichia</taxon>
        <taxon>Erysipelotrichales</taxon>
        <taxon>Erysipelotrichaceae</taxon>
        <taxon>Faecalibaculum</taxon>
    </lineage>
</organism>
<reference evidence="3 4" key="1">
    <citation type="journal article" date="2016" name="Gut Pathog.">
        <title>Whole genome sequencing of "Faecalibaculum rodentium" ALO17, isolated from C57BL/6J laboratory mouse feces.</title>
        <authorList>
            <person name="Lim S."/>
            <person name="Chang D.H."/>
            <person name="Ahn S."/>
            <person name="Kim B.C."/>
        </authorList>
    </citation>
    <scope>NUCLEOTIDE SEQUENCE [LARGE SCALE GENOMIC DNA]</scope>
    <source>
        <strain evidence="3 4">Alo17</strain>
    </source>
</reference>
<sequence length="344" mass="37594">MKQIPLIILTLFIVSCAGFGISGHWLGLLTIVIIAVAGVAVFSRVLARFALDRKAKLNLVNYFDYETEHSWPDFRAAAARLNARRKTWTMTANDGLHLEVGYRPGRPGSHDWVILCHGYGDDAPDGMAKYAQPYIEAGWNILTPAARAHGKSEGRYIGMGWPERFDICGWMEKIREFDPEASIVLHGVSMGGATVLNAAGERPQGLRAVVADCAFTGIREEFAAQARALFGLPSFPVLDIASVFAGKWIGTSLKVTSTTGQTAKIQVPVLFVHGAKDAFVPFEMLDQNFSACRAPKAKLVISDAAHANSVFKDPGYGEKVMQFLGRVQCGEDVTSMFEEEPVQQ</sequence>
<proteinExistence type="predicted"/>
<dbReference type="PANTHER" id="PTHR43358">
    <property type="entry name" value="ALPHA/BETA-HYDROLASE"/>
    <property type="match status" value="1"/>
</dbReference>
<dbReference type="KEGG" id="fro:AALO17_00830"/>
<dbReference type="EMBL" id="CP011391">
    <property type="protein sequence ID" value="AMK53217.1"/>
    <property type="molecule type" value="Genomic_DNA"/>
</dbReference>
<feature type="transmembrane region" description="Helical" evidence="1">
    <location>
        <begin position="26"/>
        <end position="47"/>
    </location>
</feature>
<dbReference type="PANTHER" id="PTHR43358:SF4">
    <property type="entry name" value="ALPHA_BETA HYDROLASE FOLD-1 DOMAIN-CONTAINING PROTEIN"/>
    <property type="match status" value="1"/>
</dbReference>
<dbReference type="InterPro" id="IPR029058">
    <property type="entry name" value="AB_hydrolase_fold"/>
</dbReference>
<keyword evidence="1" id="KW-0472">Membrane</keyword>
<accession>A0A140DRE0</accession>
<name>A0A140DRE0_9FIRM</name>
<dbReference type="SUPFAM" id="SSF53474">
    <property type="entry name" value="alpha/beta-Hydrolases"/>
    <property type="match status" value="1"/>
</dbReference>
<keyword evidence="4" id="KW-1185">Reference proteome</keyword>
<dbReference type="Gene3D" id="3.40.50.1820">
    <property type="entry name" value="alpha/beta hydrolase"/>
    <property type="match status" value="1"/>
</dbReference>
<dbReference type="InterPro" id="IPR052920">
    <property type="entry name" value="DNA-binding_regulatory"/>
</dbReference>
<evidence type="ECO:0000313" key="4">
    <source>
        <dbReference type="Proteomes" id="UP000069771"/>
    </source>
</evidence>
<dbReference type="STRING" id="1702221.AALO17_00830"/>
<evidence type="ECO:0000256" key="1">
    <source>
        <dbReference type="SAM" id="Phobius"/>
    </source>
</evidence>
<dbReference type="Proteomes" id="UP000069771">
    <property type="component" value="Chromosome"/>
</dbReference>
<dbReference type="RefSeq" id="WP_082743145.1">
    <property type="nucleotide sequence ID" value="NZ_CAOUDG010000034.1"/>
</dbReference>
<protein>
    <recommendedName>
        <fullName evidence="2">AB hydrolase-1 domain-containing protein</fullName>
    </recommendedName>
</protein>